<gene>
    <name evidence="1" type="primary">AlNc14C34G3084</name>
    <name evidence="1" type="ORF">ALNC14_035520</name>
</gene>
<dbReference type="EMBL" id="FR824079">
    <property type="protein sequence ID" value="CCA17409.1"/>
    <property type="molecule type" value="Genomic_DNA"/>
</dbReference>
<dbReference type="AlphaFoldDB" id="F0W8F4"/>
<reference evidence="1" key="1">
    <citation type="journal article" date="2011" name="PLoS Biol.">
        <title>Gene gain and loss during evolution of obligate parasitism in the white rust pathogen of Arabidopsis thaliana.</title>
        <authorList>
            <person name="Kemen E."/>
            <person name="Gardiner A."/>
            <person name="Schultz-Larsen T."/>
            <person name="Kemen A.C."/>
            <person name="Balmuth A.L."/>
            <person name="Robert-Seilaniantz A."/>
            <person name="Bailey K."/>
            <person name="Holub E."/>
            <person name="Studholme D.J."/>
            <person name="Maclean D."/>
            <person name="Jones J.D."/>
        </authorList>
    </citation>
    <scope>NUCLEOTIDE SEQUENCE</scope>
</reference>
<proteinExistence type="predicted"/>
<sequence length="94" mass="10518">MHSHSRRRVGELEGHYSPLAKLTLLHCWVGNVLLSQCLLLANGQAYRKECTCSRQIEKLKQDLSCIKSSFIWSNYTTCYTKSPLATTGTISALG</sequence>
<accession>F0W8F4</accession>
<protein>
    <submittedName>
        <fullName evidence="1">AlNc14C34G3084 protein</fullName>
    </submittedName>
</protein>
<name>F0W8F4_9STRA</name>
<dbReference type="HOGENOM" id="CLU_2390565_0_0_1"/>
<evidence type="ECO:0000313" key="1">
    <source>
        <dbReference type="EMBL" id="CCA17409.1"/>
    </source>
</evidence>
<reference evidence="1" key="2">
    <citation type="submission" date="2011-02" db="EMBL/GenBank/DDBJ databases">
        <authorList>
            <person name="MacLean D."/>
        </authorList>
    </citation>
    <scope>NUCLEOTIDE SEQUENCE</scope>
</reference>
<organism evidence="1">
    <name type="scientific">Albugo laibachii Nc14</name>
    <dbReference type="NCBI Taxonomy" id="890382"/>
    <lineage>
        <taxon>Eukaryota</taxon>
        <taxon>Sar</taxon>
        <taxon>Stramenopiles</taxon>
        <taxon>Oomycota</taxon>
        <taxon>Peronosporomycetes</taxon>
        <taxon>Albuginales</taxon>
        <taxon>Albuginaceae</taxon>
        <taxon>Albugo</taxon>
    </lineage>
</organism>